<evidence type="ECO:0000256" key="4">
    <source>
        <dbReference type="ARBA" id="ARBA00023015"/>
    </source>
</evidence>
<dbReference type="OMA" id="PAASYWG"/>
<evidence type="ECO:0000256" key="6">
    <source>
        <dbReference type="ARBA" id="ARBA00023163"/>
    </source>
</evidence>
<keyword evidence="3" id="KW-0862">Zinc</keyword>
<keyword evidence="5 8" id="KW-0238">DNA-binding</keyword>
<accession>A0A200QEU2</accession>
<keyword evidence="1" id="KW-0479">Metal-binding</keyword>
<evidence type="ECO:0000313" key="11">
    <source>
        <dbReference type="EMBL" id="OVA08986.1"/>
    </source>
</evidence>
<dbReference type="AlphaFoldDB" id="A0A200QEU2"/>
<feature type="region of interest" description="Disordered" evidence="9">
    <location>
        <begin position="1"/>
        <end position="131"/>
    </location>
</feature>
<gene>
    <name evidence="11" type="ORF">BVC80_9097g49</name>
</gene>
<dbReference type="PROSITE" id="PS01361">
    <property type="entry name" value="ZF_DOF_1"/>
    <property type="match status" value="1"/>
</dbReference>
<evidence type="ECO:0000256" key="1">
    <source>
        <dbReference type="ARBA" id="ARBA00022723"/>
    </source>
</evidence>
<proteinExistence type="predicted"/>
<evidence type="ECO:0000256" key="8">
    <source>
        <dbReference type="PROSITE-ProRule" id="PRU00071"/>
    </source>
</evidence>
<dbReference type="STRING" id="56857.A0A200QEU2"/>
<dbReference type="GO" id="GO:0005634">
    <property type="term" value="C:nucleus"/>
    <property type="evidence" value="ECO:0007669"/>
    <property type="project" value="UniProtKB-SubCell"/>
</dbReference>
<evidence type="ECO:0000256" key="2">
    <source>
        <dbReference type="ARBA" id="ARBA00022771"/>
    </source>
</evidence>
<feature type="domain" description="Dof-type" evidence="10">
    <location>
        <begin position="139"/>
        <end position="193"/>
    </location>
</feature>
<comment type="caution">
    <text evidence="11">The sequence shown here is derived from an EMBL/GenBank/DDBJ whole genome shotgun (WGS) entry which is preliminary data.</text>
</comment>
<keyword evidence="12" id="KW-1185">Reference proteome</keyword>
<keyword evidence="6" id="KW-0804">Transcription</keyword>
<dbReference type="Proteomes" id="UP000195402">
    <property type="component" value="Unassembled WGS sequence"/>
</dbReference>
<feature type="compositionally biased region" description="Basic and acidic residues" evidence="9">
    <location>
        <begin position="49"/>
        <end position="79"/>
    </location>
</feature>
<evidence type="ECO:0000256" key="7">
    <source>
        <dbReference type="ARBA" id="ARBA00023242"/>
    </source>
</evidence>
<name>A0A200QEU2_MACCD</name>
<evidence type="ECO:0000256" key="5">
    <source>
        <dbReference type="ARBA" id="ARBA00023125"/>
    </source>
</evidence>
<dbReference type="EMBL" id="MVGT01002224">
    <property type="protein sequence ID" value="OVA08986.1"/>
    <property type="molecule type" value="Genomic_DNA"/>
</dbReference>
<feature type="region of interest" description="Disordered" evidence="9">
    <location>
        <begin position="374"/>
        <end position="412"/>
    </location>
</feature>
<reference evidence="11 12" key="1">
    <citation type="journal article" date="2017" name="Mol. Plant">
        <title>The Genome of Medicinal Plant Macleaya cordata Provides New Insights into Benzylisoquinoline Alkaloids Metabolism.</title>
        <authorList>
            <person name="Liu X."/>
            <person name="Liu Y."/>
            <person name="Huang P."/>
            <person name="Ma Y."/>
            <person name="Qing Z."/>
            <person name="Tang Q."/>
            <person name="Cao H."/>
            <person name="Cheng P."/>
            <person name="Zheng Y."/>
            <person name="Yuan Z."/>
            <person name="Zhou Y."/>
            <person name="Liu J."/>
            <person name="Tang Z."/>
            <person name="Zhuo Y."/>
            <person name="Zhang Y."/>
            <person name="Yu L."/>
            <person name="Huang J."/>
            <person name="Yang P."/>
            <person name="Peng Q."/>
            <person name="Zhang J."/>
            <person name="Jiang W."/>
            <person name="Zhang Z."/>
            <person name="Lin K."/>
            <person name="Ro D.K."/>
            <person name="Chen X."/>
            <person name="Xiong X."/>
            <person name="Shang Y."/>
            <person name="Huang S."/>
            <person name="Zeng J."/>
        </authorList>
    </citation>
    <scope>NUCLEOTIDE SEQUENCE [LARGE SCALE GENOMIC DNA]</scope>
    <source>
        <strain evidence="12">cv. BLH2017</strain>
        <tissue evidence="11">Root</tissue>
    </source>
</reference>
<feature type="compositionally biased region" description="Polar residues" evidence="9">
    <location>
        <begin position="380"/>
        <end position="389"/>
    </location>
</feature>
<evidence type="ECO:0000256" key="3">
    <source>
        <dbReference type="ARBA" id="ARBA00022833"/>
    </source>
</evidence>
<dbReference type="GO" id="GO:0003700">
    <property type="term" value="F:DNA-binding transcription factor activity"/>
    <property type="evidence" value="ECO:0007669"/>
    <property type="project" value="InterPro"/>
</dbReference>
<evidence type="ECO:0000259" key="10">
    <source>
        <dbReference type="PROSITE" id="PS50884"/>
    </source>
</evidence>
<dbReference type="GO" id="GO:0008270">
    <property type="term" value="F:zinc ion binding"/>
    <property type="evidence" value="ECO:0007669"/>
    <property type="project" value="UniProtKB-KW"/>
</dbReference>
<feature type="compositionally biased region" description="Basic and acidic residues" evidence="9">
    <location>
        <begin position="115"/>
        <end position="131"/>
    </location>
</feature>
<dbReference type="PANTHER" id="PTHR31089:SF75">
    <property type="entry name" value="CYCLIC DOF FACTOR 2"/>
    <property type="match status" value="1"/>
</dbReference>
<dbReference type="GO" id="GO:0003677">
    <property type="term" value="F:DNA binding"/>
    <property type="evidence" value="ECO:0007669"/>
    <property type="project" value="UniProtKB-UniRule"/>
</dbReference>
<dbReference type="FunCoup" id="A0A200QEU2">
    <property type="interactions" value="288"/>
</dbReference>
<evidence type="ECO:0000256" key="9">
    <source>
        <dbReference type="SAM" id="MobiDB-lite"/>
    </source>
</evidence>
<feature type="compositionally biased region" description="Polar residues" evidence="9">
    <location>
        <begin position="35"/>
        <end position="48"/>
    </location>
</feature>
<keyword evidence="2 8" id="KW-0863">Zinc-finger</keyword>
<dbReference type="InterPro" id="IPR045174">
    <property type="entry name" value="Dof"/>
</dbReference>
<comment type="subcellular location">
    <subcellularLocation>
        <location evidence="8">Nucleus</location>
    </subcellularLocation>
</comment>
<dbReference type="PROSITE" id="PS50884">
    <property type="entry name" value="ZF_DOF_2"/>
    <property type="match status" value="1"/>
</dbReference>
<sequence>MSETKDPAIKLFGKTIPLPLNEENPVLSGDRGGNESLNQDFNRSSANFQDKKSNNEGYEHIEDKDSEEGKPAETKDKDGASPMVTEDLTNPTTSSGINDNPKTPSVDETALPKSSKTEEEHSETSISEEKTLKKPDKILPCPRCNSMDTKFCYYNNYNVNQPRHFCKNCQRYWTAGGTMRNVPVGAGRRKNKNSASHYRHLTVSEALQTVKTSLPDGIQHPAFKRNGTVLTFGSDSPLCESMASVLSLADQTTRNCTKNGFHMTQEHKIPDSCGGTNDEENSSRFSSTASNSIEGSRVGLQELVMPNCHGFTPQMPCFPGSPWAYPWNSSQWNSTVPPPGFCASSFPIQFYPGTPYWGCAVPGNWSLPWLSPSCSPNSGAPGSNPTSPTLGKHSREGDMLKQNVPSNDDKLTQNNSERCLWIPKTLRIDDPGEAARSSILATLGIKNDTADSFSGGGLFKAFQSKIDEKNDVMETSQALQANPAALSRSLNFQESS</sequence>
<protein>
    <submittedName>
        <fullName evidence="11">Zinc finger protein</fullName>
    </submittedName>
</protein>
<keyword evidence="7 8" id="KW-0539">Nucleus</keyword>
<dbReference type="InterPro" id="IPR003851">
    <property type="entry name" value="Znf_Dof"/>
</dbReference>
<dbReference type="PANTHER" id="PTHR31089">
    <property type="entry name" value="CYCLIC DOF FACTOR 2"/>
    <property type="match status" value="1"/>
</dbReference>
<dbReference type="OrthoDB" id="1927254at2759"/>
<dbReference type="Pfam" id="PF02701">
    <property type="entry name" value="Zn_ribbon_Dof"/>
    <property type="match status" value="1"/>
</dbReference>
<organism evidence="11 12">
    <name type="scientific">Macleaya cordata</name>
    <name type="common">Five-seeded plume-poppy</name>
    <name type="synonym">Bocconia cordata</name>
    <dbReference type="NCBI Taxonomy" id="56857"/>
    <lineage>
        <taxon>Eukaryota</taxon>
        <taxon>Viridiplantae</taxon>
        <taxon>Streptophyta</taxon>
        <taxon>Embryophyta</taxon>
        <taxon>Tracheophyta</taxon>
        <taxon>Spermatophyta</taxon>
        <taxon>Magnoliopsida</taxon>
        <taxon>Ranunculales</taxon>
        <taxon>Papaveraceae</taxon>
        <taxon>Papaveroideae</taxon>
        <taxon>Macleaya</taxon>
    </lineage>
</organism>
<feature type="compositionally biased region" description="Polar residues" evidence="9">
    <location>
        <begin position="87"/>
        <end position="103"/>
    </location>
</feature>
<dbReference type="InParanoid" id="A0A200QEU2"/>
<keyword evidence="4" id="KW-0805">Transcription regulation</keyword>
<evidence type="ECO:0000313" key="12">
    <source>
        <dbReference type="Proteomes" id="UP000195402"/>
    </source>
</evidence>
<feature type="region of interest" description="Disordered" evidence="9">
    <location>
        <begin position="267"/>
        <end position="291"/>
    </location>
</feature>